<organism evidence="4 5">
    <name type="scientific">Arthrobacter flavus</name>
    <dbReference type="NCBI Taxonomy" id="95172"/>
    <lineage>
        <taxon>Bacteria</taxon>
        <taxon>Bacillati</taxon>
        <taxon>Actinomycetota</taxon>
        <taxon>Actinomycetes</taxon>
        <taxon>Micrococcales</taxon>
        <taxon>Micrococcaceae</taxon>
        <taxon>Arthrobacter</taxon>
    </lineage>
</organism>
<dbReference type="SUPFAM" id="SSF51261">
    <property type="entry name" value="Duplicated hybrid motif"/>
    <property type="match status" value="1"/>
</dbReference>
<gene>
    <name evidence="4" type="ORF">ACFSFX_13040</name>
</gene>
<dbReference type="InterPro" id="IPR011055">
    <property type="entry name" value="Dup_hybrid_motif"/>
</dbReference>
<accession>A0ABW4Q9X3</accession>
<dbReference type="Pfam" id="PF01551">
    <property type="entry name" value="Peptidase_M23"/>
    <property type="match status" value="1"/>
</dbReference>
<evidence type="ECO:0000313" key="5">
    <source>
        <dbReference type="Proteomes" id="UP001597307"/>
    </source>
</evidence>
<dbReference type="RefSeq" id="WP_343882386.1">
    <property type="nucleotide sequence ID" value="NZ_BAAAIJ010000063.1"/>
</dbReference>
<feature type="compositionally biased region" description="Pro residues" evidence="2">
    <location>
        <begin position="332"/>
        <end position="349"/>
    </location>
</feature>
<feature type="region of interest" description="Disordered" evidence="2">
    <location>
        <begin position="313"/>
        <end position="550"/>
    </location>
</feature>
<dbReference type="PANTHER" id="PTHR21666">
    <property type="entry name" value="PEPTIDASE-RELATED"/>
    <property type="match status" value="1"/>
</dbReference>
<name>A0ABW4Q9X3_9MICC</name>
<reference evidence="5" key="1">
    <citation type="journal article" date="2019" name="Int. J. Syst. Evol. Microbiol.">
        <title>The Global Catalogue of Microorganisms (GCM) 10K type strain sequencing project: providing services to taxonomists for standard genome sequencing and annotation.</title>
        <authorList>
            <consortium name="The Broad Institute Genomics Platform"/>
            <consortium name="The Broad Institute Genome Sequencing Center for Infectious Disease"/>
            <person name="Wu L."/>
            <person name="Ma J."/>
        </authorList>
    </citation>
    <scope>NUCLEOTIDE SEQUENCE [LARGE SCALE GENOMIC DNA]</scope>
    <source>
        <strain evidence="5">JCM 11496</strain>
    </source>
</reference>
<dbReference type="InterPro" id="IPR050570">
    <property type="entry name" value="Cell_wall_metabolism_enzyme"/>
</dbReference>
<dbReference type="EMBL" id="JBHUGA010000058">
    <property type="protein sequence ID" value="MFD1847513.1"/>
    <property type="molecule type" value="Genomic_DNA"/>
</dbReference>
<feature type="domain" description="M23ase beta-sheet core" evidence="3">
    <location>
        <begin position="152"/>
        <end position="247"/>
    </location>
</feature>
<proteinExistence type="predicted"/>
<keyword evidence="1" id="KW-0732">Signal</keyword>
<feature type="region of interest" description="Disordered" evidence="2">
    <location>
        <begin position="111"/>
        <end position="135"/>
    </location>
</feature>
<evidence type="ECO:0000256" key="1">
    <source>
        <dbReference type="ARBA" id="ARBA00022729"/>
    </source>
</evidence>
<comment type="caution">
    <text evidence="4">The sequence shown here is derived from an EMBL/GenBank/DDBJ whole genome shotgun (WGS) entry which is preliminary data.</text>
</comment>
<evidence type="ECO:0000259" key="3">
    <source>
        <dbReference type="Pfam" id="PF01551"/>
    </source>
</evidence>
<dbReference type="Proteomes" id="UP001597307">
    <property type="component" value="Unassembled WGS sequence"/>
</dbReference>
<keyword evidence="5" id="KW-1185">Reference proteome</keyword>
<feature type="compositionally biased region" description="Low complexity" evidence="2">
    <location>
        <begin position="362"/>
        <end position="373"/>
    </location>
</feature>
<feature type="compositionally biased region" description="Pro residues" evidence="2">
    <location>
        <begin position="391"/>
        <end position="427"/>
    </location>
</feature>
<protein>
    <submittedName>
        <fullName evidence="4">Peptidoglycan DD-metalloendopeptidase family protein</fullName>
    </submittedName>
</protein>
<sequence length="550" mass="54926">MTTVRPLTAPNSSGLRKSATRGSLAVCIVVAAVCGSGYQGSLTGLTDTAGQLAASAPHSAALSAAPTGWVGRELLAAPTPGMQDFLVPGQPTRDMASEGSAPVDNEVQVTSVPSEAPSRPGPGTLMSPLGTLSPSSPFGERINPLTGEAGEFHYGLDFAAPCGTSVHAADTGTVRAVGWHPWGGGNRVEIDHGNGLITTYNHLEGISVEAGDLVEVGQVVAAVGSTGSSTGCHLHFETIRDGSHVDPREWTLTPLNPAAHVGTPDMTSYAPGGAASSTAVPWVIALPHEVPPRTGDSSVGGTHGPALVAASAVPTPTVESTQPRSSNTAAPSPTPTRPPIAKPSDPRSPQPDHSRPGPSSPSPSAAPTKQSDPVPSPSSPEPDPESDTTPSPAPGPEPTPKPEPSPSPSPVPTPEPSTDPAPAPDPDPAVICDPEADPATGGESGEGPTPEHGSGPGASPVPLPIPEPVINDEQVTSGASADPADGITGDEADDSAVDGDPADPAPPCGEPEEPGDQEKPGANSDGEVADKDDHQDAVVAPARQATAAKP</sequence>
<dbReference type="InterPro" id="IPR016047">
    <property type="entry name" value="M23ase_b-sheet_dom"/>
</dbReference>
<dbReference type="Gene3D" id="2.70.70.10">
    <property type="entry name" value="Glucose Permease (Domain IIA)"/>
    <property type="match status" value="1"/>
</dbReference>
<evidence type="ECO:0000313" key="4">
    <source>
        <dbReference type="EMBL" id="MFD1847513.1"/>
    </source>
</evidence>
<dbReference type="CDD" id="cd12797">
    <property type="entry name" value="M23_peptidase"/>
    <property type="match status" value="1"/>
</dbReference>
<feature type="compositionally biased region" description="Low complexity" evidence="2">
    <location>
        <begin position="537"/>
        <end position="550"/>
    </location>
</feature>
<dbReference type="PANTHER" id="PTHR21666:SF289">
    <property type="entry name" value="L-ALA--D-GLU ENDOPEPTIDASE"/>
    <property type="match status" value="1"/>
</dbReference>
<feature type="compositionally biased region" description="Acidic residues" evidence="2">
    <location>
        <begin position="488"/>
        <end position="501"/>
    </location>
</feature>
<evidence type="ECO:0000256" key="2">
    <source>
        <dbReference type="SAM" id="MobiDB-lite"/>
    </source>
</evidence>